<dbReference type="InterPro" id="IPR058245">
    <property type="entry name" value="NreC/VraR/RcsB-like_REC"/>
</dbReference>
<dbReference type="InterPro" id="IPR039420">
    <property type="entry name" value="WalR-like"/>
</dbReference>
<dbReference type="Pfam" id="PF00072">
    <property type="entry name" value="Response_reg"/>
    <property type="match status" value="1"/>
</dbReference>
<dbReference type="Pfam" id="PF00196">
    <property type="entry name" value="GerE"/>
    <property type="match status" value="1"/>
</dbReference>
<evidence type="ECO:0000259" key="6">
    <source>
        <dbReference type="PROSITE" id="PS50043"/>
    </source>
</evidence>
<dbReference type="GO" id="GO:0006355">
    <property type="term" value="P:regulation of DNA-templated transcription"/>
    <property type="evidence" value="ECO:0007669"/>
    <property type="project" value="InterPro"/>
</dbReference>
<keyword evidence="1 5" id="KW-0597">Phosphoprotein</keyword>
<dbReference type="PANTHER" id="PTHR43214">
    <property type="entry name" value="TWO-COMPONENT RESPONSE REGULATOR"/>
    <property type="match status" value="1"/>
</dbReference>
<dbReference type="CDD" id="cd17535">
    <property type="entry name" value="REC_NarL-like"/>
    <property type="match status" value="1"/>
</dbReference>
<dbReference type="OrthoDB" id="3623000at2"/>
<dbReference type="SUPFAM" id="SSF46894">
    <property type="entry name" value="C-terminal effector domain of the bipartite response regulators"/>
    <property type="match status" value="1"/>
</dbReference>
<dbReference type="AlphaFoldDB" id="A0A502DUC8"/>
<dbReference type="PRINTS" id="PR00038">
    <property type="entry name" value="HTHLUXR"/>
</dbReference>
<organism evidence="8 9">
    <name type="scientific">Variovorax guangxiensis</name>
    <dbReference type="NCBI Taxonomy" id="1775474"/>
    <lineage>
        <taxon>Bacteria</taxon>
        <taxon>Pseudomonadati</taxon>
        <taxon>Pseudomonadota</taxon>
        <taxon>Betaproteobacteria</taxon>
        <taxon>Burkholderiales</taxon>
        <taxon>Comamonadaceae</taxon>
        <taxon>Variovorax</taxon>
    </lineage>
</organism>
<dbReference type="SMART" id="SM00448">
    <property type="entry name" value="REC"/>
    <property type="match status" value="1"/>
</dbReference>
<dbReference type="InterPro" id="IPR011006">
    <property type="entry name" value="CheY-like_superfamily"/>
</dbReference>
<sequence length="256" mass="27256">MLGAMHRTPRCPAAERPFGVLVVEDDAPTRAFFERSVRSSPALRFLAGVGSVREALDWLDASAEAPDVLLADLGLPDGSGVAVIRAAVARFPRCEPLVISVFGDEDSVLASIEAGAVGYLHKDAPPEDIAQTILEMKAGASHISPMIARRVLAKYRSLQSDATAIAHAEAPAAPASPAAAASPAWSDAPVLLSVREHEVLTLIARGFSYAEIARLKTLSVHTVQTHIKNLYGKLAVHSKNEAVYEATRLGLLRHPH</sequence>
<accession>A0A502DUC8</accession>
<evidence type="ECO:0000256" key="1">
    <source>
        <dbReference type="ARBA" id="ARBA00022553"/>
    </source>
</evidence>
<dbReference type="InterPro" id="IPR000792">
    <property type="entry name" value="Tscrpt_reg_LuxR_C"/>
</dbReference>
<feature type="domain" description="Response regulatory" evidence="7">
    <location>
        <begin position="19"/>
        <end position="137"/>
    </location>
</feature>
<feature type="modified residue" description="4-aspartylphosphate" evidence="5">
    <location>
        <position position="72"/>
    </location>
</feature>
<reference evidence="8 9" key="1">
    <citation type="journal article" date="2019" name="Environ. Microbiol.">
        <title>Species interactions and distinct microbial communities in high Arctic permafrost affected cryosols are associated with the CH4 and CO2 gas fluxes.</title>
        <authorList>
            <person name="Altshuler I."/>
            <person name="Hamel J."/>
            <person name="Turney S."/>
            <person name="Magnuson E."/>
            <person name="Levesque R."/>
            <person name="Greer C."/>
            <person name="Whyte L.G."/>
        </authorList>
    </citation>
    <scope>NUCLEOTIDE SEQUENCE [LARGE SCALE GENOMIC DNA]</scope>
    <source>
        <strain evidence="8 9">S06.C</strain>
    </source>
</reference>
<keyword evidence="3 8" id="KW-0238">DNA-binding</keyword>
<proteinExistence type="predicted"/>
<comment type="caution">
    <text evidence="8">The sequence shown here is derived from an EMBL/GenBank/DDBJ whole genome shotgun (WGS) entry which is preliminary data.</text>
</comment>
<evidence type="ECO:0000256" key="3">
    <source>
        <dbReference type="ARBA" id="ARBA00023125"/>
    </source>
</evidence>
<dbReference type="InterPro" id="IPR001789">
    <property type="entry name" value="Sig_transdc_resp-reg_receiver"/>
</dbReference>
<evidence type="ECO:0000313" key="8">
    <source>
        <dbReference type="EMBL" id="TPG28634.1"/>
    </source>
</evidence>
<dbReference type="Gene3D" id="3.40.50.2300">
    <property type="match status" value="1"/>
</dbReference>
<dbReference type="PROSITE" id="PS50110">
    <property type="entry name" value="RESPONSE_REGULATORY"/>
    <property type="match status" value="1"/>
</dbReference>
<dbReference type="PROSITE" id="PS50043">
    <property type="entry name" value="HTH_LUXR_2"/>
    <property type="match status" value="1"/>
</dbReference>
<dbReference type="InterPro" id="IPR016032">
    <property type="entry name" value="Sig_transdc_resp-reg_C-effctor"/>
</dbReference>
<dbReference type="GO" id="GO:0003677">
    <property type="term" value="F:DNA binding"/>
    <property type="evidence" value="ECO:0007669"/>
    <property type="project" value="UniProtKB-KW"/>
</dbReference>
<evidence type="ECO:0000256" key="5">
    <source>
        <dbReference type="PROSITE-ProRule" id="PRU00169"/>
    </source>
</evidence>
<evidence type="ECO:0000256" key="2">
    <source>
        <dbReference type="ARBA" id="ARBA00023015"/>
    </source>
</evidence>
<dbReference type="EMBL" id="RCZI01000002">
    <property type="protein sequence ID" value="TPG28634.1"/>
    <property type="molecule type" value="Genomic_DNA"/>
</dbReference>
<dbReference type="CDD" id="cd06170">
    <property type="entry name" value="LuxR_C_like"/>
    <property type="match status" value="1"/>
</dbReference>
<evidence type="ECO:0000313" key="9">
    <source>
        <dbReference type="Proteomes" id="UP000319212"/>
    </source>
</evidence>
<dbReference type="SUPFAM" id="SSF52172">
    <property type="entry name" value="CheY-like"/>
    <property type="match status" value="1"/>
</dbReference>
<name>A0A502DUC8_9BURK</name>
<feature type="domain" description="HTH luxR-type" evidence="6">
    <location>
        <begin position="185"/>
        <end position="250"/>
    </location>
</feature>
<evidence type="ECO:0000256" key="4">
    <source>
        <dbReference type="ARBA" id="ARBA00023163"/>
    </source>
</evidence>
<dbReference type="GO" id="GO:0000160">
    <property type="term" value="P:phosphorelay signal transduction system"/>
    <property type="evidence" value="ECO:0007669"/>
    <property type="project" value="InterPro"/>
</dbReference>
<keyword evidence="2" id="KW-0805">Transcription regulation</keyword>
<protein>
    <submittedName>
        <fullName evidence="8">DNA-binding response regulator</fullName>
    </submittedName>
</protein>
<dbReference type="Gene3D" id="1.10.10.10">
    <property type="entry name" value="Winged helix-like DNA-binding domain superfamily/Winged helix DNA-binding domain"/>
    <property type="match status" value="1"/>
</dbReference>
<gene>
    <name evidence="8" type="ORF">EAH82_07490</name>
</gene>
<dbReference type="SMART" id="SM00421">
    <property type="entry name" value="HTH_LUXR"/>
    <property type="match status" value="1"/>
</dbReference>
<dbReference type="Proteomes" id="UP000319212">
    <property type="component" value="Unassembled WGS sequence"/>
</dbReference>
<dbReference type="InterPro" id="IPR036388">
    <property type="entry name" value="WH-like_DNA-bd_sf"/>
</dbReference>
<dbReference type="PANTHER" id="PTHR43214:SF41">
    <property type="entry name" value="NITRATE_NITRITE RESPONSE REGULATOR PROTEIN NARP"/>
    <property type="match status" value="1"/>
</dbReference>
<evidence type="ECO:0000259" key="7">
    <source>
        <dbReference type="PROSITE" id="PS50110"/>
    </source>
</evidence>
<keyword evidence="4" id="KW-0804">Transcription</keyword>